<evidence type="ECO:0000313" key="3">
    <source>
        <dbReference type="EMBL" id="PHY90940.1"/>
    </source>
</evidence>
<keyword evidence="1 3" id="KW-0436">Ligase</keyword>
<dbReference type="PANTHER" id="PTHR12835">
    <property type="entry name" value="BIOTIN PROTEIN LIGASE"/>
    <property type="match status" value="1"/>
</dbReference>
<dbReference type="GeneID" id="77267367"/>
<dbReference type="InterPro" id="IPR004143">
    <property type="entry name" value="BPL_LPL_catalytic"/>
</dbReference>
<dbReference type="NCBIfam" id="NF006294">
    <property type="entry name" value="PRK08477.1"/>
    <property type="match status" value="1"/>
</dbReference>
<evidence type="ECO:0000256" key="1">
    <source>
        <dbReference type="ARBA" id="ARBA00022598"/>
    </source>
</evidence>
<dbReference type="SUPFAM" id="SSF55681">
    <property type="entry name" value="Class II aaRS and biotin synthetases"/>
    <property type="match status" value="1"/>
</dbReference>
<proteinExistence type="predicted"/>
<dbReference type="EC" id="6.3.4.15" evidence="3"/>
<reference evidence="4" key="1">
    <citation type="submission" date="2015-06" db="EMBL/GenBank/DDBJ databases">
        <authorList>
            <person name="Parisi A."/>
            <person name="Chiara M."/>
            <person name="Florio D."/>
            <person name="Miccolupo A."/>
            <person name="Manzari C."/>
            <person name="Mion D."/>
            <person name="Caruso M."/>
            <person name="D'erchia A.M."/>
            <person name="Zanoni R."/>
        </authorList>
    </citation>
    <scope>NUCLEOTIDE SEQUENCE [LARGE SCALE GENOMIC DNA]</scope>
    <source>
        <strain evidence="4">73/13</strain>
    </source>
</reference>
<evidence type="ECO:0000259" key="2">
    <source>
        <dbReference type="Pfam" id="PF03099"/>
    </source>
</evidence>
<comment type="caution">
    <text evidence="3">The sequence shown here is derived from an EMBL/GenBank/DDBJ whole genome shotgun (WGS) entry which is preliminary data.</text>
</comment>
<gene>
    <name evidence="3" type="ORF">AA994_03815</name>
</gene>
<organism evidence="3 4">
    <name type="scientific">Campylobacter vulpis</name>
    <dbReference type="NCBI Taxonomy" id="1655500"/>
    <lineage>
        <taxon>Bacteria</taxon>
        <taxon>Pseudomonadati</taxon>
        <taxon>Campylobacterota</taxon>
        <taxon>Epsilonproteobacteria</taxon>
        <taxon>Campylobacterales</taxon>
        <taxon>Campylobacteraceae</taxon>
        <taxon>Campylobacter</taxon>
    </lineage>
</organism>
<protein>
    <submittedName>
        <fullName evidence="3">Biotin--protein ligase</fullName>
        <ecNumber evidence="3">6.3.4.15</ecNumber>
    </submittedName>
</protein>
<evidence type="ECO:0000313" key="4">
    <source>
        <dbReference type="Proteomes" id="UP000237472"/>
    </source>
</evidence>
<dbReference type="NCBIfam" id="TIGR00121">
    <property type="entry name" value="birA_ligase"/>
    <property type="match status" value="1"/>
</dbReference>
<dbReference type="InterPro" id="IPR004408">
    <property type="entry name" value="Biotin_CoA_COase_ligase"/>
</dbReference>
<sequence>MEKGLKVQIICIEKIASTQLFLCEKIRKGEIRQNTAIYALEQTSGVGSRDNAWISSRGNLHLSFCVRERDLPSDLPLASASIYFAYLLKELLESFGSQIWLKWSNDLYLNDKKVGGVMSNKIGEFIICGIGLNLKFAPQNAALCDVKIEPKELIEEFIKVLEKKFLWKRIFSKYVLEFEKSKNFSVHYEGKIYALKDAFLYEDGSILLANKRIYSLR</sequence>
<dbReference type="RefSeq" id="WP_180753054.1">
    <property type="nucleotide sequence ID" value="NZ_CP041617.1"/>
</dbReference>
<dbReference type="PANTHER" id="PTHR12835:SF5">
    <property type="entry name" value="BIOTIN--PROTEIN LIGASE"/>
    <property type="match status" value="1"/>
</dbReference>
<dbReference type="Pfam" id="PF03099">
    <property type="entry name" value="BPL_LplA_LipB"/>
    <property type="match status" value="1"/>
</dbReference>
<accession>A0A2G4R320</accession>
<dbReference type="GO" id="GO:0005737">
    <property type="term" value="C:cytoplasm"/>
    <property type="evidence" value="ECO:0007669"/>
    <property type="project" value="TreeGrafter"/>
</dbReference>
<dbReference type="InterPro" id="IPR045864">
    <property type="entry name" value="aa-tRNA-synth_II/BPL/LPL"/>
</dbReference>
<dbReference type="AlphaFoldDB" id="A0A2G4R320"/>
<dbReference type="Proteomes" id="UP000237472">
    <property type="component" value="Unassembled WGS sequence"/>
</dbReference>
<dbReference type="GO" id="GO:0004077">
    <property type="term" value="F:biotin--[biotin carboxyl-carrier protein] ligase activity"/>
    <property type="evidence" value="ECO:0007669"/>
    <property type="project" value="UniProtKB-EC"/>
</dbReference>
<dbReference type="Gene3D" id="3.30.930.10">
    <property type="entry name" value="Bira Bifunctional Protein, Domain 2"/>
    <property type="match status" value="1"/>
</dbReference>
<feature type="domain" description="BPL/LPL catalytic" evidence="2">
    <location>
        <begin position="14"/>
        <end position="133"/>
    </location>
</feature>
<dbReference type="EMBL" id="LDWY01000045">
    <property type="protein sequence ID" value="PHY90940.1"/>
    <property type="molecule type" value="Genomic_DNA"/>
</dbReference>
<name>A0A2G4R320_9BACT</name>